<dbReference type="PANTHER" id="PTHR37836">
    <property type="entry name" value="LMO1036 PROTEIN"/>
    <property type="match status" value="1"/>
</dbReference>
<feature type="domain" description="Apiosidase-like catalytic" evidence="1">
    <location>
        <begin position="31"/>
        <end position="335"/>
    </location>
</feature>
<reference evidence="2" key="1">
    <citation type="submission" date="2019-09" db="EMBL/GenBank/DDBJ databases">
        <title>Draft genome sequences of 48 bacterial type strains from the CCUG.</title>
        <authorList>
            <person name="Tunovic T."/>
            <person name="Pineiro-Iglesias B."/>
            <person name="Unosson C."/>
            <person name="Inganas E."/>
            <person name="Ohlen M."/>
            <person name="Cardew S."/>
            <person name="Jensie-Markopoulos S."/>
            <person name="Salva-Serra F."/>
            <person name="Jaen-Luchoro D."/>
            <person name="Karlsson R."/>
            <person name="Svensson-Stadler L."/>
            <person name="Chun J."/>
            <person name="Moore E."/>
        </authorList>
    </citation>
    <scope>NUCLEOTIDE SEQUENCE</scope>
    <source>
        <strain evidence="2">CCUG 50899</strain>
    </source>
</reference>
<dbReference type="RefSeq" id="WP_151081305.1">
    <property type="nucleotide sequence ID" value="NZ_JBHEEN010000007.1"/>
</dbReference>
<protein>
    <submittedName>
        <fullName evidence="2">DUF4038 domain-containing protein</fullName>
    </submittedName>
</protein>
<gene>
    <name evidence="2" type="ORF">F7Q93_16910</name>
</gene>
<dbReference type="PANTHER" id="PTHR37836:SF2">
    <property type="entry name" value="DUF4038 DOMAIN-CONTAINING PROTEIN"/>
    <property type="match status" value="1"/>
</dbReference>
<name>A0A643EYA8_9HYPH</name>
<dbReference type="InterPro" id="IPR025277">
    <property type="entry name" value="Apiosidase-like_cat_dom"/>
</dbReference>
<organism evidence="2">
    <name type="scientific">Brucella pituitosa</name>
    <dbReference type="NCBI Taxonomy" id="571256"/>
    <lineage>
        <taxon>Bacteria</taxon>
        <taxon>Pseudomonadati</taxon>
        <taxon>Pseudomonadota</taxon>
        <taxon>Alphaproteobacteria</taxon>
        <taxon>Hyphomicrobiales</taxon>
        <taxon>Brucellaceae</taxon>
        <taxon>Brucella/Ochrobactrum group</taxon>
        <taxon>Brucella</taxon>
    </lineage>
</organism>
<evidence type="ECO:0000259" key="1">
    <source>
        <dbReference type="Pfam" id="PF13204"/>
    </source>
</evidence>
<accession>A0A643EYA8</accession>
<evidence type="ECO:0000313" key="2">
    <source>
        <dbReference type="EMBL" id="KAB0569414.1"/>
    </source>
</evidence>
<dbReference type="SUPFAM" id="SSF51445">
    <property type="entry name" value="(Trans)glycosidases"/>
    <property type="match status" value="1"/>
</dbReference>
<proteinExistence type="predicted"/>
<dbReference type="EMBL" id="VZPE01000007">
    <property type="protein sequence ID" value="KAB0569414.1"/>
    <property type="molecule type" value="Genomic_DNA"/>
</dbReference>
<dbReference type="AlphaFoldDB" id="A0A643EYA8"/>
<dbReference type="Pfam" id="PF13204">
    <property type="entry name" value="Apiosidase"/>
    <property type="match status" value="1"/>
</dbReference>
<comment type="caution">
    <text evidence="2">The sequence shown here is derived from an EMBL/GenBank/DDBJ whole genome shotgun (WGS) entry which is preliminary data.</text>
</comment>
<dbReference type="Gene3D" id="3.20.20.80">
    <property type="entry name" value="Glycosidases"/>
    <property type="match status" value="1"/>
</dbReference>
<sequence>MMLSRLGLILGFLLLLTGVVRAENAFPIRVSQDHRIFEDAQGRPFLLQGDTAWSLIAELKRGDVETYLADRSKRGFNAILVNLIEHQFSSNPPRNAYGEQPFVREAFGALNPRYFDHAAWTIEQAQKLGLVVFLAPAYLGVNGGDQGWFAKAQAAGPDKMEVYGKAIAQRFSKFSNIVWVLGGDFDAPDRALVSKLAEGIAAISPQALQTVHSGRDTNTNEIWKDQPWFAIDTVYTYNDVHKTILDRSKSGGMPIIFLEGAYEYERETTARMIRRNAYGALLGGAAGQFFGNNPIWHFSGPGVFTSDQSWQEALASPGAQSMSVMKAFFDKIPWSQLKPDRDSEISGVAQSYAAALPDHSLIVIYGDADGFKVKRSVIGNGQIALWVDPASGKFLPSKAPEFGPEFDNEFGIFPAPEDRKNVNNSDWILLIGGPEQLQIIQKR</sequence>
<dbReference type="InterPro" id="IPR017853">
    <property type="entry name" value="GH"/>
</dbReference>